<evidence type="ECO:0000313" key="3">
    <source>
        <dbReference type="EMBL" id="MSS02115.1"/>
    </source>
</evidence>
<accession>A0A7X2N465</accession>
<dbReference type="PANTHER" id="PTHR48090">
    <property type="entry name" value="UNDECAPRENYL-PHOSPHATE 4-DEOXY-4-FORMAMIDO-L-ARABINOSE TRANSFERASE-RELATED"/>
    <property type="match status" value="1"/>
</dbReference>
<dbReference type="PANTHER" id="PTHR48090:SF8">
    <property type="entry name" value="GLYCOSYLTRANSFERASE CSBB-RELATED"/>
    <property type="match status" value="1"/>
</dbReference>
<sequence>METVSVIVPCFNEQETIPIYIKEMNKVMETLSDYPFEIVFIDDGSNDRTLDCIKSIHQKDGRYHYLSFSRNFGKEAAIYAGLQNVKGDYVAIMDVDLQDPPSLLVDMLHILKTEDIDNVATRRSTRKGESMIRSFLSRCFYKFINVISSVQIVNGARDFRLMKRSMVNAILMMSERNRFSKGLFEWVGFKTHWIEFENIQRSSGQTKWSLKQLFFYSLEGISSFSVQPLFLAFLLCGLLFSICIISIFYSFSISLFFLLNAFQFLCMGILGYYISKMYIEIKHRPIYIVKERSEENE</sequence>
<evidence type="ECO:0000313" key="4">
    <source>
        <dbReference type="Proteomes" id="UP000470082"/>
    </source>
</evidence>
<name>A0A7X2N465_9FIRM</name>
<dbReference type="Proteomes" id="UP000470082">
    <property type="component" value="Unassembled WGS sequence"/>
</dbReference>
<keyword evidence="1" id="KW-1133">Transmembrane helix</keyword>
<feature type="transmembrane region" description="Helical" evidence="1">
    <location>
        <begin position="229"/>
        <end position="249"/>
    </location>
</feature>
<feature type="transmembrane region" description="Helical" evidence="1">
    <location>
        <begin position="255"/>
        <end position="274"/>
    </location>
</feature>
<feature type="domain" description="Glycosyltransferase 2-like" evidence="2">
    <location>
        <begin position="5"/>
        <end position="169"/>
    </location>
</feature>
<dbReference type="GO" id="GO:0016740">
    <property type="term" value="F:transferase activity"/>
    <property type="evidence" value="ECO:0007669"/>
    <property type="project" value="UniProtKB-KW"/>
</dbReference>
<keyword evidence="4" id="KW-1185">Reference proteome</keyword>
<evidence type="ECO:0000256" key="1">
    <source>
        <dbReference type="SAM" id="Phobius"/>
    </source>
</evidence>
<dbReference type="Gene3D" id="3.90.550.10">
    <property type="entry name" value="Spore Coat Polysaccharide Biosynthesis Protein SpsA, Chain A"/>
    <property type="match status" value="1"/>
</dbReference>
<dbReference type="EMBL" id="VUMM01000020">
    <property type="protein sequence ID" value="MSS02115.1"/>
    <property type="molecule type" value="Genomic_DNA"/>
</dbReference>
<dbReference type="InterPro" id="IPR050256">
    <property type="entry name" value="Glycosyltransferase_2"/>
</dbReference>
<gene>
    <name evidence="3" type="ORF">FYJ50_08445</name>
</gene>
<protein>
    <submittedName>
        <fullName evidence="3">Glycosyltransferase family 2 protein</fullName>
    </submittedName>
</protein>
<dbReference type="RefSeq" id="WP_154461026.1">
    <property type="nucleotide sequence ID" value="NZ_VUMM01000020.1"/>
</dbReference>
<keyword evidence="1" id="KW-0472">Membrane</keyword>
<dbReference type="Pfam" id="PF00535">
    <property type="entry name" value="Glycos_transf_2"/>
    <property type="match status" value="1"/>
</dbReference>
<comment type="caution">
    <text evidence="3">The sequence shown here is derived from an EMBL/GenBank/DDBJ whole genome shotgun (WGS) entry which is preliminary data.</text>
</comment>
<organism evidence="3 4">
    <name type="scientific">Floccifex porci</name>
    <dbReference type="NCBI Taxonomy" id="2606629"/>
    <lineage>
        <taxon>Bacteria</taxon>
        <taxon>Bacillati</taxon>
        <taxon>Bacillota</taxon>
        <taxon>Erysipelotrichia</taxon>
        <taxon>Erysipelotrichales</taxon>
        <taxon>Erysipelotrichaceae</taxon>
        <taxon>Floccifex</taxon>
    </lineage>
</organism>
<dbReference type="InterPro" id="IPR029044">
    <property type="entry name" value="Nucleotide-diphossugar_trans"/>
</dbReference>
<dbReference type="SUPFAM" id="SSF53448">
    <property type="entry name" value="Nucleotide-diphospho-sugar transferases"/>
    <property type="match status" value="1"/>
</dbReference>
<dbReference type="CDD" id="cd04187">
    <property type="entry name" value="DPM1_like_bac"/>
    <property type="match status" value="1"/>
</dbReference>
<evidence type="ECO:0000259" key="2">
    <source>
        <dbReference type="Pfam" id="PF00535"/>
    </source>
</evidence>
<reference evidence="3 4" key="1">
    <citation type="submission" date="2019-08" db="EMBL/GenBank/DDBJ databases">
        <title>In-depth cultivation of the pig gut microbiome towards novel bacterial diversity and tailored functional studies.</title>
        <authorList>
            <person name="Wylensek D."/>
            <person name="Hitch T.C.A."/>
            <person name="Clavel T."/>
        </authorList>
    </citation>
    <scope>NUCLEOTIDE SEQUENCE [LARGE SCALE GENOMIC DNA]</scope>
    <source>
        <strain evidence="3 4">LKV-178-WT-2G</strain>
    </source>
</reference>
<dbReference type="GO" id="GO:0005886">
    <property type="term" value="C:plasma membrane"/>
    <property type="evidence" value="ECO:0007669"/>
    <property type="project" value="TreeGrafter"/>
</dbReference>
<keyword evidence="1" id="KW-0812">Transmembrane</keyword>
<keyword evidence="3" id="KW-0808">Transferase</keyword>
<dbReference type="AlphaFoldDB" id="A0A7X2N465"/>
<proteinExistence type="predicted"/>
<dbReference type="InterPro" id="IPR001173">
    <property type="entry name" value="Glyco_trans_2-like"/>
</dbReference>